<organism evidence="2 3">
    <name type="scientific">Lentzea flava</name>
    <dbReference type="NCBI Taxonomy" id="103732"/>
    <lineage>
        <taxon>Bacteria</taxon>
        <taxon>Bacillati</taxon>
        <taxon>Actinomycetota</taxon>
        <taxon>Actinomycetes</taxon>
        <taxon>Pseudonocardiales</taxon>
        <taxon>Pseudonocardiaceae</taxon>
        <taxon>Lentzea</taxon>
    </lineage>
</organism>
<dbReference type="SUPFAM" id="SSF54593">
    <property type="entry name" value="Glyoxalase/Bleomycin resistance protein/Dihydroxybiphenyl dioxygenase"/>
    <property type="match status" value="1"/>
</dbReference>
<dbReference type="EMBL" id="BMRE01000012">
    <property type="protein sequence ID" value="GGU38605.1"/>
    <property type="molecule type" value="Genomic_DNA"/>
</dbReference>
<feature type="domain" description="VOC" evidence="1">
    <location>
        <begin position="4"/>
        <end position="125"/>
    </location>
</feature>
<evidence type="ECO:0000313" key="2">
    <source>
        <dbReference type="EMBL" id="GGU38605.1"/>
    </source>
</evidence>
<protein>
    <submittedName>
        <fullName evidence="2">Glyoxalase</fullName>
    </submittedName>
</protein>
<dbReference type="Gene3D" id="3.10.180.10">
    <property type="entry name" value="2,3-Dihydroxybiphenyl 1,2-Dioxygenase, domain 1"/>
    <property type="match status" value="1"/>
</dbReference>
<dbReference type="PROSITE" id="PS51819">
    <property type="entry name" value="VOC"/>
    <property type="match status" value="1"/>
</dbReference>
<dbReference type="InterPro" id="IPR037523">
    <property type="entry name" value="VOC_core"/>
</dbReference>
<sequence length="141" mass="15556">MLRGMSTVTYYADDVAEARAWYTALLGVEAYFEGRTPDGELAYVEFRIGDYLAELGLLQRRLEVTPSEGPGGAILYWAVDDLEATLARLHELGAKTHDEPRVRGEGYVTASVLDPFGNILGIMTNVHYMAIAEQNRDKGLG</sequence>
<dbReference type="Pfam" id="PF00903">
    <property type="entry name" value="Glyoxalase"/>
    <property type="match status" value="1"/>
</dbReference>
<evidence type="ECO:0000259" key="1">
    <source>
        <dbReference type="PROSITE" id="PS51819"/>
    </source>
</evidence>
<accession>A0ABQ2UKW7</accession>
<proteinExistence type="predicted"/>
<dbReference type="Proteomes" id="UP000649573">
    <property type="component" value="Unassembled WGS sequence"/>
</dbReference>
<keyword evidence="3" id="KW-1185">Reference proteome</keyword>
<reference evidence="3" key="1">
    <citation type="journal article" date="2019" name="Int. J. Syst. Evol. Microbiol.">
        <title>The Global Catalogue of Microorganisms (GCM) 10K type strain sequencing project: providing services to taxonomists for standard genome sequencing and annotation.</title>
        <authorList>
            <consortium name="The Broad Institute Genomics Platform"/>
            <consortium name="The Broad Institute Genome Sequencing Center for Infectious Disease"/>
            <person name="Wu L."/>
            <person name="Ma J."/>
        </authorList>
    </citation>
    <scope>NUCLEOTIDE SEQUENCE [LARGE SCALE GENOMIC DNA]</scope>
    <source>
        <strain evidence="3">JCM 3296</strain>
    </source>
</reference>
<dbReference type="InterPro" id="IPR029068">
    <property type="entry name" value="Glyas_Bleomycin-R_OHBP_Dase"/>
</dbReference>
<name>A0ABQ2UKW7_9PSEU</name>
<comment type="caution">
    <text evidence="2">The sequence shown here is derived from an EMBL/GenBank/DDBJ whole genome shotgun (WGS) entry which is preliminary data.</text>
</comment>
<gene>
    <name evidence="2" type="ORF">GCM10010178_33650</name>
</gene>
<dbReference type="InterPro" id="IPR004360">
    <property type="entry name" value="Glyas_Fos-R_dOase_dom"/>
</dbReference>
<evidence type="ECO:0000313" key="3">
    <source>
        <dbReference type="Proteomes" id="UP000649573"/>
    </source>
</evidence>